<feature type="region of interest" description="Disordered" evidence="1">
    <location>
        <begin position="1"/>
        <end position="74"/>
    </location>
</feature>
<reference evidence="3" key="1">
    <citation type="submission" date="2022-12" db="EMBL/GenBank/DDBJ databases">
        <authorList>
            <person name="Petersen C."/>
        </authorList>
    </citation>
    <scope>NUCLEOTIDE SEQUENCE</scope>
    <source>
        <strain evidence="3">IBT 16125</strain>
    </source>
</reference>
<proteinExistence type="predicted"/>
<dbReference type="EMBL" id="JAPVEA010000005">
    <property type="protein sequence ID" value="KAJ5454048.1"/>
    <property type="molecule type" value="Genomic_DNA"/>
</dbReference>
<sequence length="268" mass="28463">MAPKATAPASATSSTTTKDANVTTTPETKGQMTGEESKVHEATAPASATSSTTTKDANVTTTPDTKGQVAKEAPDSAIDERLVQAINGLIKARLHYALSIGCVDDLNNDARDAKIESFSAAVESEILSVIDEKCDERMSTECLMKKIINEKLEVITNEKKKPYEPIIAYGGLITTIIVTGGFVGTVVFSVKQNEANDAAAQVSQQNLETAQAAYKLTVRSNNMAMIAANTAALAYQLNAFQLCQQYPNATFADNFTCTNVLGTPNSIP</sequence>
<name>A0AAD6C822_9EURO</name>
<evidence type="ECO:0000313" key="4">
    <source>
        <dbReference type="Proteomes" id="UP001213681"/>
    </source>
</evidence>
<keyword evidence="2" id="KW-0472">Membrane</keyword>
<protein>
    <submittedName>
        <fullName evidence="3">Uncharacterized protein</fullName>
    </submittedName>
</protein>
<dbReference type="GeneID" id="81598629"/>
<evidence type="ECO:0000256" key="2">
    <source>
        <dbReference type="SAM" id="Phobius"/>
    </source>
</evidence>
<dbReference type="AlphaFoldDB" id="A0AAD6C822"/>
<feature type="transmembrane region" description="Helical" evidence="2">
    <location>
        <begin position="166"/>
        <end position="188"/>
    </location>
</feature>
<evidence type="ECO:0000256" key="1">
    <source>
        <dbReference type="SAM" id="MobiDB-lite"/>
    </source>
</evidence>
<feature type="compositionally biased region" description="Low complexity" evidence="1">
    <location>
        <begin position="1"/>
        <end position="18"/>
    </location>
</feature>
<keyword evidence="2" id="KW-0812">Transmembrane</keyword>
<reference evidence="3" key="2">
    <citation type="journal article" date="2023" name="IMA Fungus">
        <title>Comparative genomic study of the Penicillium genus elucidates a diverse pangenome and 15 lateral gene transfer events.</title>
        <authorList>
            <person name="Petersen C."/>
            <person name="Sorensen T."/>
            <person name="Nielsen M.R."/>
            <person name="Sondergaard T.E."/>
            <person name="Sorensen J.L."/>
            <person name="Fitzpatrick D.A."/>
            <person name="Frisvad J.C."/>
            <person name="Nielsen K.L."/>
        </authorList>
    </citation>
    <scope>NUCLEOTIDE SEQUENCE</scope>
    <source>
        <strain evidence="3">IBT 16125</strain>
    </source>
</reference>
<keyword evidence="2" id="KW-1133">Transmembrane helix</keyword>
<evidence type="ECO:0000313" key="3">
    <source>
        <dbReference type="EMBL" id="KAJ5454048.1"/>
    </source>
</evidence>
<dbReference type="RefSeq" id="XP_056767004.1">
    <property type="nucleotide sequence ID" value="XM_056908386.1"/>
</dbReference>
<organism evidence="3 4">
    <name type="scientific">Penicillium daleae</name>
    <dbReference type="NCBI Taxonomy" id="63821"/>
    <lineage>
        <taxon>Eukaryota</taxon>
        <taxon>Fungi</taxon>
        <taxon>Dikarya</taxon>
        <taxon>Ascomycota</taxon>
        <taxon>Pezizomycotina</taxon>
        <taxon>Eurotiomycetes</taxon>
        <taxon>Eurotiomycetidae</taxon>
        <taxon>Eurotiales</taxon>
        <taxon>Aspergillaceae</taxon>
        <taxon>Penicillium</taxon>
    </lineage>
</organism>
<comment type="caution">
    <text evidence="3">The sequence shown here is derived from an EMBL/GenBank/DDBJ whole genome shotgun (WGS) entry which is preliminary data.</text>
</comment>
<dbReference type="Proteomes" id="UP001213681">
    <property type="component" value="Unassembled WGS sequence"/>
</dbReference>
<feature type="compositionally biased region" description="Low complexity" evidence="1">
    <location>
        <begin position="42"/>
        <end position="54"/>
    </location>
</feature>
<accession>A0AAD6C822</accession>
<keyword evidence="4" id="KW-1185">Reference proteome</keyword>
<feature type="compositionally biased region" description="Polar residues" evidence="1">
    <location>
        <begin position="19"/>
        <end position="31"/>
    </location>
</feature>
<gene>
    <name evidence="3" type="ORF">N7458_005004</name>
</gene>
<feature type="compositionally biased region" description="Polar residues" evidence="1">
    <location>
        <begin position="55"/>
        <end position="65"/>
    </location>
</feature>